<dbReference type="Pfam" id="PF08002">
    <property type="entry name" value="DUF1697"/>
    <property type="match status" value="1"/>
</dbReference>
<dbReference type="SUPFAM" id="SSF160379">
    <property type="entry name" value="SP0830-like"/>
    <property type="match status" value="1"/>
</dbReference>
<dbReference type="InterPro" id="IPR012545">
    <property type="entry name" value="DUF1697"/>
</dbReference>
<dbReference type="Proteomes" id="UP001057375">
    <property type="component" value="Unassembled WGS sequence"/>
</dbReference>
<dbReference type="PANTHER" id="PTHR36439">
    <property type="entry name" value="BLL4334 PROTEIN"/>
    <property type="match status" value="1"/>
</dbReference>
<dbReference type="EMBL" id="BQXS01010807">
    <property type="protein sequence ID" value="GKT34411.1"/>
    <property type="molecule type" value="Genomic_DNA"/>
</dbReference>
<name>A0ABQ5KQX4_9EUKA</name>
<sequence>MKKIAILRGINVGGRRKLPMAELKELCAELGLTDVRTYIQSGNIIFSSPISGKDLEVVLENAIISRFGFDVPVIIRTAEELQHSVEKNPFYSPKADITALHLTLLKDFPADEDVSCLELPEGISDRFVLQDKDVFIFCAGKYHKTKLSNAFFEKKLKVRTTTRNWKTILKLIELSA</sequence>
<reference evidence="1" key="1">
    <citation type="submission" date="2022-03" db="EMBL/GenBank/DDBJ databases">
        <title>Draft genome sequence of Aduncisulcus paluster, a free-living microaerophilic Fornicata.</title>
        <authorList>
            <person name="Yuyama I."/>
            <person name="Kume K."/>
            <person name="Tamura T."/>
            <person name="Inagaki Y."/>
            <person name="Hashimoto T."/>
        </authorList>
    </citation>
    <scope>NUCLEOTIDE SEQUENCE</scope>
    <source>
        <strain evidence="1">NY0171</strain>
    </source>
</reference>
<keyword evidence="2" id="KW-1185">Reference proteome</keyword>
<protein>
    <recommendedName>
        <fullName evidence="3">DUF1697 domain-containing protein</fullName>
    </recommendedName>
</protein>
<proteinExistence type="predicted"/>
<organism evidence="1 2">
    <name type="scientific">Aduncisulcus paluster</name>
    <dbReference type="NCBI Taxonomy" id="2918883"/>
    <lineage>
        <taxon>Eukaryota</taxon>
        <taxon>Metamonada</taxon>
        <taxon>Carpediemonas-like organisms</taxon>
        <taxon>Aduncisulcus</taxon>
    </lineage>
</organism>
<accession>A0ABQ5KQX4</accession>
<evidence type="ECO:0008006" key="3">
    <source>
        <dbReference type="Google" id="ProtNLM"/>
    </source>
</evidence>
<evidence type="ECO:0000313" key="1">
    <source>
        <dbReference type="EMBL" id="GKT34411.1"/>
    </source>
</evidence>
<dbReference type="Gene3D" id="3.30.70.1280">
    <property type="entry name" value="SP0830-like domains"/>
    <property type="match status" value="1"/>
</dbReference>
<evidence type="ECO:0000313" key="2">
    <source>
        <dbReference type="Proteomes" id="UP001057375"/>
    </source>
</evidence>
<comment type="caution">
    <text evidence="1">The sequence shown here is derived from an EMBL/GenBank/DDBJ whole genome shotgun (WGS) entry which is preliminary data.</text>
</comment>
<gene>
    <name evidence="1" type="ORF">ADUPG1_007768</name>
</gene>
<dbReference type="PANTHER" id="PTHR36439:SF1">
    <property type="entry name" value="DUF1697 DOMAIN-CONTAINING PROTEIN"/>
    <property type="match status" value="1"/>
</dbReference>
<dbReference type="PIRSF" id="PIRSF008502">
    <property type="entry name" value="UCP008502"/>
    <property type="match status" value="1"/>
</dbReference>